<proteinExistence type="inferred from homology"/>
<feature type="domain" description="TonB-dependent receptor-like beta-barrel" evidence="11">
    <location>
        <begin position="411"/>
        <end position="982"/>
    </location>
</feature>
<dbReference type="Pfam" id="PF07715">
    <property type="entry name" value="Plug"/>
    <property type="match status" value="1"/>
</dbReference>
<dbReference type="OrthoDB" id="9768177at2"/>
<sequence>MRNFLLGILALLFAPLLTNGQSITGKVQDGNGLAIPDVIVLSASTNQTTLTDLDGNFTLNAKQGDPIRFSMIGFETVTMKAASPMSVIMLPSAETTLNEVVVVGYGTQKRSDLTGAVGSVKSDQFTKQQSYNAMQSIQGKVAGVTIINNDAPGAAPTVRIRGLGSAASGSAPLYVVDGVVTGSIANISPTDIESMDILKDASSAAIYGSSAANGVVLITTKKGKAGKMNISASSTYAAKSVLNQVKMAGASDYVTFFNENQQAIGSTSFLSPNQPYNTDWFKQVTHVGHSQNNNVAVSGGSDMATYYFSFNNYNEEGVLQGQDLSRNTLRSNNTFKLFDGKLKISQNSSAAFTKINPKPFAAFDEAYRQAPIVPAYYANGAYGQPFYNVATGVVGYTGAPGQNIGKLNSTGNPLATVGFANEETKMAELQGMFDAELKLTDYLKVNTRVGLNKSFSKNRIYNDIRGTYLAADPTRTAAEFDALQVANPTSATYANNLLSYEDVESFRYNWDTFLTFNKSFDKHNLTVVAGVTKDRRNDIYSSKMSGYNVPVQEQYWNIKHANGAVSATQYYSTPTQILSYFGRLQYNFDEKYFLTANFRRDGNSNFKQNNEYWGNFPSVSGGWVLTKENFLSDIKNVDFLKIRGGYGELGNANVPFNANLIFSGLDSKSYNYVFGPNQDLIYGAYLGSPAKQLTWEVTKEVNVGMDFEFLDRRLAGSVDYYNRKTTNAILYVTPLLNDPYTEKYYDHGGEIKNEGFEISLNWKDKIGEDFGYFIGGTFTRNQNTLTNVKPAYDGTTGGSLANGQITKRLQAGQPIYAWWMYQADGVWQTQAEIDANPHLPGAQPGQLKYTDLNGDGKITDEDKKFFGSYLPTFNYGINVGFTYKNLDFSVDGFGVGGNKVYNGLKGTRVNGGENITQEAFDTRWTGPGSTNTDPGANRTATASSYYLEKGDYFRINNITVGYTFTDVLREVSKVRIYATAQNPFLFTKYSGFTPELNNGGVPGETAGIELSAYPNTKTFMFGVSIEL</sequence>
<name>A0A2S1LSK6_9FLAO</name>
<dbReference type="InterPro" id="IPR000531">
    <property type="entry name" value="Beta-barrel_TonB"/>
</dbReference>
<keyword evidence="7 8" id="KW-0998">Cell outer membrane</keyword>
<keyword evidence="3 8" id="KW-1134">Transmembrane beta strand</keyword>
<dbReference type="PROSITE" id="PS52016">
    <property type="entry name" value="TONB_DEPENDENT_REC_3"/>
    <property type="match status" value="1"/>
</dbReference>
<evidence type="ECO:0000256" key="10">
    <source>
        <dbReference type="SAM" id="SignalP"/>
    </source>
</evidence>
<evidence type="ECO:0000256" key="8">
    <source>
        <dbReference type="PROSITE-ProRule" id="PRU01360"/>
    </source>
</evidence>
<feature type="chain" id="PRO_5015751274" evidence="10">
    <location>
        <begin position="21"/>
        <end position="1027"/>
    </location>
</feature>
<dbReference type="SUPFAM" id="SSF49464">
    <property type="entry name" value="Carboxypeptidase regulatory domain-like"/>
    <property type="match status" value="1"/>
</dbReference>
<dbReference type="InterPro" id="IPR023997">
    <property type="entry name" value="TonB-dep_OMP_SusC/RagA_CS"/>
</dbReference>
<dbReference type="InterPro" id="IPR012910">
    <property type="entry name" value="Plug_dom"/>
</dbReference>
<keyword evidence="2 8" id="KW-0813">Transport</keyword>
<dbReference type="EMBL" id="CP020919">
    <property type="protein sequence ID" value="AWG26745.1"/>
    <property type="molecule type" value="Genomic_DNA"/>
</dbReference>
<comment type="similarity">
    <text evidence="8 9">Belongs to the TonB-dependent receptor family.</text>
</comment>
<dbReference type="KEGG" id="fki:FK004_16670"/>
<dbReference type="Proteomes" id="UP000244677">
    <property type="component" value="Chromosome"/>
</dbReference>
<dbReference type="InterPro" id="IPR008969">
    <property type="entry name" value="CarboxyPept-like_regulatory"/>
</dbReference>
<dbReference type="Pfam" id="PF00593">
    <property type="entry name" value="TonB_dep_Rec_b-barrel"/>
    <property type="match status" value="1"/>
</dbReference>
<dbReference type="GO" id="GO:0009279">
    <property type="term" value="C:cell outer membrane"/>
    <property type="evidence" value="ECO:0007669"/>
    <property type="project" value="UniProtKB-SubCell"/>
</dbReference>
<evidence type="ECO:0000256" key="7">
    <source>
        <dbReference type="ARBA" id="ARBA00023237"/>
    </source>
</evidence>
<evidence type="ECO:0000256" key="4">
    <source>
        <dbReference type="ARBA" id="ARBA00022692"/>
    </source>
</evidence>
<gene>
    <name evidence="13" type="ORF">FK004_16670</name>
</gene>
<dbReference type="NCBIfam" id="TIGR04056">
    <property type="entry name" value="OMP_RagA_SusC"/>
    <property type="match status" value="1"/>
</dbReference>
<keyword evidence="5 9" id="KW-0798">TonB box</keyword>
<evidence type="ECO:0000313" key="14">
    <source>
        <dbReference type="Proteomes" id="UP000244677"/>
    </source>
</evidence>
<evidence type="ECO:0000256" key="2">
    <source>
        <dbReference type="ARBA" id="ARBA00022448"/>
    </source>
</evidence>
<dbReference type="RefSeq" id="WP_108738247.1">
    <property type="nucleotide sequence ID" value="NZ_CP020919.1"/>
</dbReference>
<keyword evidence="10" id="KW-0732">Signal</keyword>
<feature type="signal peptide" evidence="10">
    <location>
        <begin position="1"/>
        <end position="20"/>
    </location>
</feature>
<dbReference type="AlphaFoldDB" id="A0A2S1LSK6"/>
<evidence type="ECO:0000259" key="12">
    <source>
        <dbReference type="Pfam" id="PF07715"/>
    </source>
</evidence>
<evidence type="ECO:0000259" key="11">
    <source>
        <dbReference type="Pfam" id="PF00593"/>
    </source>
</evidence>
<reference evidence="13 14" key="1">
    <citation type="submission" date="2017-04" db="EMBL/GenBank/DDBJ databases">
        <title>Complete genome sequence of Flavobacterium kingsejong AJ004.</title>
        <authorList>
            <person name="Lee P.C."/>
        </authorList>
    </citation>
    <scope>NUCLEOTIDE SEQUENCE [LARGE SCALE GENOMIC DNA]</scope>
    <source>
        <strain evidence="13 14">AJ004</strain>
    </source>
</reference>
<dbReference type="Gene3D" id="2.40.170.20">
    <property type="entry name" value="TonB-dependent receptor, beta-barrel domain"/>
    <property type="match status" value="1"/>
</dbReference>
<organism evidence="13 14">
    <name type="scientific">Flavobacterium kingsejongi</name>
    <dbReference type="NCBI Taxonomy" id="1678728"/>
    <lineage>
        <taxon>Bacteria</taxon>
        <taxon>Pseudomonadati</taxon>
        <taxon>Bacteroidota</taxon>
        <taxon>Flavobacteriia</taxon>
        <taxon>Flavobacteriales</taxon>
        <taxon>Flavobacteriaceae</taxon>
        <taxon>Flavobacterium</taxon>
    </lineage>
</organism>
<keyword evidence="4 8" id="KW-0812">Transmembrane</keyword>
<dbReference type="NCBIfam" id="TIGR04057">
    <property type="entry name" value="SusC_RagA_signa"/>
    <property type="match status" value="1"/>
</dbReference>
<dbReference type="SUPFAM" id="SSF56935">
    <property type="entry name" value="Porins"/>
    <property type="match status" value="1"/>
</dbReference>
<dbReference type="InterPro" id="IPR039426">
    <property type="entry name" value="TonB-dep_rcpt-like"/>
</dbReference>
<dbReference type="InterPro" id="IPR037066">
    <property type="entry name" value="Plug_dom_sf"/>
</dbReference>
<evidence type="ECO:0000256" key="6">
    <source>
        <dbReference type="ARBA" id="ARBA00023136"/>
    </source>
</evidence>
<dbReference type="InterPro" id="IPR036942">
    <property type="entry name" value="Beta-barrel_TonB_sf"/>
</dbReference>
<evidence type="ECO:0000256" key="1">
    <source>
        <dbReference type="ARBA" id="ARBA00004571"/>
    </source>
</evidence>
<dbReference type="Gene3D" id="2.170.130.10">
    <property type="entry name" value="TonB-dependent receptor, plug domain"/>
    <property type="match status" value="1"/>
</dbReference>
<evidence type="ECO:0000256" key="5">
    <source>
        <dbReference type="ARBA" id="ARBA00023077"/>
    </source>
</evidence>
<protein>
    <submittedName>
        <fullName evidence="13">SusC/RagA family TonB-linked outer membrane protein</fullName>
    </submittedName>
</protein>
<comment type="subcellular location">
    <subcellularLocation>
        <location evidence="1 8">Cell outer membrane</location>
        <topology evidence="1 8">Multi-pass membrane protein</topology>
    </subcellularLocation>
</comment>
<keyword evidence="6 8" id="KW-0472">Membrane</keyword>
<evidence type="ECO:0000313" key="13">
    <source>
        <dbReference type="EMBL" id="AWG26745.1"/>
    </source>
</evidence>
<evidence type="ECO:0000256" key="9">
    <source>
        <dbReference type="RuleBase" id="RU003357"/>
    </source>
</evidence>
<dbReference type="Pfam" id="PF13715">
    <property type="entry name" value="CarbopepD_reg_2"/>
    <property type="match status" value="1"/>
</dbReference>
<dbReference type="InterPro" id="IPR023996">
    <property type="entry name" value="TonB-dep_OMP_SusC/RagA"/>
</dbReference>
<keyword evidence="14" id="KW-1185">Reference proteome</keyword>
<accession>A0A2S1LSK6</accession>
<feature type="domain" description="TonB-dependent receptor plug" evidence="12">
    <location>
        <begin position="111"/>
        <end position="215"/>
    </location>
</feature>
<evidence type="ECO:0000256" key="3">
    <source>
        <dbReference type="ARBA" id="ARBA00022452"/>
    </source>
</evidence>